<comment type="caution">
    <text evidence="2">The sequence shown here is derived from an EMBL/GenBank/DDBJ whole genome shotgun (WGS) entry which is preliminary data.</text>
</comment>
<protein>
    <recommendedName>
        <fullName evidence="4">Ribosome-binding factor A</fullName>
    </recommendedName>
</protein>
<dbReference type="InterPro" id="IPR000238">
    <property type="entry name" value="RbfA"/>
</dbReference>
<dbReference type="PANTHER" id="PTHR33515">
    <property type="entry name" value="RIBOSOME-BINDING FACTOR A, CHLOROPLASTIC-RELATED"/>
    <property type="match status" value="1"/>
</dbReference>
<dbReference type="GO" id="GO:0043024">
    <property type="term" value="F:ribosomal small subunit binding"/>
    <property type="evidence" value="ECO:0007669"/>
    <property type="project" value="TreeGrafter"/>
</dbReference>
<sequence length="89" mass="10023">TVSHVEVSPDFHHARVYISRMGNAEEQENALAGFQRAAGFIRGRLGKRLKLRYVPKLEFVIDTGIAYGVRISSILNELVPQKQDDDPET</sequence>
<dbReference type="Pfam" id="PF02033">
    <property type="entry name" value="RBFA"/>
    <property type="match status" value="1"/>
</dbReference>
<evidence type="ECO:0008006" key="4">
    <source>
        <dbReference type="Google" id="ProtNLM"/>
    </source>
</evidence>
<reference evidence="2 3" key="1">
    <citation type="journal article" date="2014" name="Nature">
        <title>An environmental bacterial taxon with a large and distinct metabolic repertoire.</title>
        <authorList>
            <person name="Wilson M.C."/>
            <person name="Mori T."/>
            <person name="Ruckert C."/>
            <person name="Uria A.R."/>
            <person name="Helf M.J."/>
            <person name="Takada K."/>
            <person name="Gernert C."/>
            <person name="Steffens U.A."/>
            <person name="Heycke N."/>
            <person name="Schmitt S."/>
            <person name="Rinke C."/>
            <person name="Helfrich E.J."/>
            <person name="Brachmann A.O."/>
            <person name="Gurgui C."/>
            <person name="Wakimoto T."/>
            <person name="Kracht M."/>
            <person name="Crusemann M."/>
            <person name="Hentschel U."/>
            <person name="Abe I."/>
            <person name="Matsunaga S."/>
            <person name="Kalinowski J."/>
            <person name="Takeyama H."/>
            <person name="Piel J."/>
        </authorList>
    </citation>
    <scope>NUCLEOTIDE SEQUENCE [LARGE SCALE GENOMIC DNA]</scope>
    <source>
        <strain evidence="3">TSY2</strain>
    </source>
</reference>
<dbReference type="InterPro" id="IPR015946">
    <property type="entry name" value="KH_dom-like_a/b"/>
</dbReference>
<keyword evidence="1" id="KW-0690">Ribosome biogenesis</keyword>
<evidence type="ECO:0000313" key="2">
    <source>
        <dbReference type="EMBL" id="ETX01903.1"/>
    </source>
</evidence>
<feature type="non-terminal residue" evidence="2">
    <location>
        <position position="1"/>
    </location>
</feature>
<dbReference type="GO" id="GO:0005829">
    <property type="term" value="C:cytosol"/>
    <property type="evidence" value="ECO:0007669"/>
    <property type="project" value="TreeGrafter"/>
</dbReference>
<dbReference type="Proteomes" id="UP000019140">
    <property type="component" value="Unassembled WGS sequence"/>
</dbReference>
<dbReference type="InterPro" id="IPR023799">
    <property type="entry name" value="RbfA_dom_sf"/>
</dbReference>
<dbReference type="PROSITE" id="PS01319">
    <property type="entry name" value="RBFA"/>
    <property type="match status" value="1"/>
</dbReference>
<keyword evidence="3" id="KW-1185">Reference proteome</keyword>
<dbReference type="HAMAP" id="MF_00003">
    <property type="entry name" value="RbfA"/>
    <property type="match status" value="1"/>
</dbReference>
<dbReference type="HOGENOM" id="CLU_089475_6_3_7"/>
<evidence type="ECO:0000313" key="3">
    <source>
        <dbReference type="Proteomes" id="UP000019140"/>
    </source>
</evidence>
<dbReference type="AlphaFoldDB" id="W4LVI3"/>
<dbReference type="GO" id="GO:0006364">
    <property type="term" value="P:rRNA processing"/>
    <property type="evidence" value="ECO:0007669"/>
    <property type="project" value="InterPro"/>
</dbReference>
<proteinExistence type="inferred from homology"/>
<dbReference type="NCBIfam" id="TIGR00082">
    <property type="entry name" value="rbfA"/>
    <property type="match status" value="1"/>
</dbReference>
<dbReference type="InterPro" id="IPR020053">
    <property type="entry name" value="Ribosome-bd_factorA_CS"/>
</dbReference>
<dbReference type="Gene3D" id="3.30.300.20">
    <property type="match status" value="1"/>
</dbReference>
<accession>W4LVI3</accession>
<dbReference type="SUPFAM" id="SSF89919">
    <property type="entry name" value="Ribosome-binding factor A, RbfA"/>
    <property type="match status" value="1"/>
</dbReference>
<dbReference type="PANTHER" id="PTHR33515:SF1">
    <property type="entry name" value="RIBOSOME-BINDING FACTOR A, CHLOROPLASTIC-RELATED"/>
    <property type="match status" value="1"/>
</dbReference>
<organism evidence="2 3">
    <name type="scientific">Candidatus Entotheonella gemina</name>
    <dbReference type="NCBI Taxonomy" id="1429439"/>
    <lineage>
        <taxon>Bacteria</taxon>
        <taxon>Pseudomonadati</taxon>
        <taxon>Nitrospinota/Tectimicrobiota group</taxon>
        <taxon>Candidatus Tectimicrobiota</taxon>
        <taxon>Candidatus Entotheonellia</taxon>
        <taxon>Candidatus Entotheonellales</taxon>
        <taxon>Candidatus Entotheonellaceae</taxon>
        <taxon>Candidatus Entotheonella</taxon>
    </lineage>
</organism>
<dbReference type="EMBL" id="AZHX01001577">
    <property type="protein sequence ID" value="ETX01903.1"/>
    <property type="molecule type" value="Genomic_DNA"/>
</dbReference>
<gene>
    <name evidence="2" type="ORF">ETSY2_36470</name>
</gene>
<dbReference type="PATRIC" id="fig|1429439.4.peg.6160"/>
<name>W4LVI3_9BACT</name>
<evidence type="ECO:0000256" key="1">
    <source>
        <dbReference type="ARBA" id="ARBA00022517"/>
    </source>
</evidence>